<gene>
    <name evidence="2" type="ORF">ANSO36C_63790</name>
</gene>
<accession>A0ABN6QBK8</accession>
<dbReference type="PROSITE" id="PS50943">
    <property type="entry name" value="HTH_CROC1"/>
    <property type="match status" value="1"/>
</dbReference>
<feature type="domain" description="HTH cro/C1-type" evidence="1">
    <location>
        <begin position="23"/>
        <end position="79"/>
    </location>
</feature>
<evidence type="ECO:0000313" key="2">
    <source>
        <dbReference type="EMBL" id="BDI20577.1"/>
    </source>
</evidence>
<name>A0ABN6QBK8_NOSCO</name>
<evidence type="ECO:0000259" key="1">
    <source>
        <dbReference type="PROSITE" id="PS50943"/>
    </source>
</evidence>
<dbReference type="Proteomes" id="UP001055453">
    <property type="component" value="Plasmid pANSO36A"/>
</dbReference>
<dbReference type="Gene3D" id="1.10.260.40">
    <property type="entry name" value="lambda repressor-like DNA-binding domains"/>
    <property type="match status" value="1"/>
</dbReference>
<dbReference type="EMBL" id="AP025733">
    <property type="protein sequence ID" value="BDI20577.1"/>
    <property type="molecule type" value="Genomic_DNA"/>
</dbReference>
<organism evidence="2 3">
    <name type="scientific">Nostoc cf. commune SO-36</name>
    <dbReference type="NCBI Taxonomy" id="449208"/>
    <lineage>
        <taxon>Bacteria</taxon>
        <taxon>Bacillati</taxon>
        <taxon>Cyanobacteriota</taxon>
        <taxon>Cyanophyceae</taxon>
        <taxon>Nostocales</taxon>
        <taxon>Nostocaceae</taxon>
        <taxon>Nostoc</taxon>
    </lineage>
</organism>
<proteinExistence type="predicted"/>
<dbReference type="CDD" id="cd00093">
    <property type="entry name" value="HTH_XRE"/>
    <property type="match status" value="1"/>
</dbReference>
<dbReference type="SMART" id="SM00530">
    <property type="entry name" value="HTH_XRE"/>
    <property type="match status" value="1"/>
</dbReference>
<dbReference type="InterPro" id="IPR001387">
    <property type="entry name" value="Cro/C1-type_HTH"/>
</dbReference>
<dbReference type="SUPFAM" id="SSF47413">
    <property type="entry name" value="lambda repressor-like DNA-binding domains"/>
    <property type="match status" value="1"/>
</dbReference>
<keyword evidence="3" id="KW-1185">Reference proteome</keyword>
<reference evidence="2" key="1">
    <citation type="submission" date="2022-04" db="EMBL/GenBank/DDBJ databases">
        <title>Complete genome sequence of a cyanobacterium, Nostoc sp. SO-36, isolated in Antarctica.</title>
        <authorList>
            <person name="Kanesaki Y."/>
            <person name="Effendi D."/>
            <person name="Sakamoto T."/>
            <person name="Ohtani S."/>
            <person name="Awai K."/>
        </authorList>
    </citation>
    <scope>NUCLEOTIDE SEQUENCE</scope>
    <source>
        <strain evidence="2">SO-36</strain>
        <plasmid evidence="2">pANSO36A</plasmid>
    </source>
</reference>
<geneLocation type="plasmid" evidence="2 3">
    <name>pANSO36A</name>
</geneLocation>
<keyword evidence="2" id="KW-0614">Plasmid</keyword>
<dbReference type="Pfam" id="PF01381">
    <property type="entry name" value="HTH_3"/>
    <property type="match status" value="1"/>
</dbReference>
<evidence type="ECO:0000313" key="3">
    <source>
        <dbReference type="Proteomes" id="UP001055453"/>
    </source>
</evidence>
<sequence>MISAKMRIRQVKEVEIEGLGERIKQARLDSSKSLEQICDEVGLSRTYWYDIEKETLKGALSIENLRKIEEVLGVSFGVNLEEDCDI</sequence>
<protein>
    <recommendedName>
        <fullName evidence="1">HTH cro/C1-type domain-containing protein</fullName>
    </recommendedName>
</protein>
<dbReference type="InterPro" id="IPR010982">
    <property type="entry name" value="Lambda_DNA-bd_dom_sf"/>
</dbReference>